<dbReference type="Pfam" id="PF14542">
    <property type="entry name" value="Acetyltransf_CG"/>
    <property type="match status" value="1"/>
</dbReference>
<evidence type="ECO:0000313" key="2">
    <source>
        <dbReference type="EMBL" id="EQB09038.1"/>
    </source>
</evidence>
<dbReference type="RefSeq" id="WP_021237657.1">
    <property type="nucleotide sequence ID" value="NZ_ATHO01000056.1"/>
</dbReference>
<dbReference type="PROSITE" id="PS51729">
    <property type="entry name" value="GNAT_YJDJ"/>
    <property type="match status" value="1"/>
</dbReference>
<dbReference type="EMBL" id="ATHO01000056">
    <property type="protein sequence ID" value="EQB09038.1"/>
    <property type="molecule type" value="Genomic_DNA"/>
</dbReference>
<organism evidence="2 3">
    <name type="scientific">Sphingobium quisquiliarum P25</name>
    <dbReference type="NCBI Taxonomy" id="1329909"/>
    <lineage>
        <taxon>Bacteria</taxon>
        <taxon>Pseudomonadati</taxon>
        <taxon>Pseudomonadota</taxon>
        <taxon>Alphaproteobacteria</taxon>
        <taxon>Sphingomonadales</taxon>
        <taxon>Sphingomonadaceae</taxon>
        <taxon>Sphingobium</taxon>
    </lineage>
</organism>
<keyword evidence="3" id="KW-1185">Reference proteome</keyword>
<dbReference type="PANTHER" id="PTHR31435">
    <property type="entry name" value="PROTEIN NATD1"/>
    <property type="match status" value="1"/>
</dbReference>
<gene>
    <name evidence="2" type="ORF">L288_06825</name>
</gene>
<dbReference type="Gene3D" id="3.40.630.30">
    <property type="match status" value="1"/>
</dbReference>
<dbReference type="AlphaFoldDB" id="T0HA74"/>
<name>T0HA74_9SPHN</name>
<dbReference type="SUPFAM" id="SSF55729">
    <property type="entry name" value="Acyl-CoA N-acyltransferases (Nat)"/>
    <property type="match status" value="1"/>
</dbReference>
<dbReference type="InterPro" id="IPR045057">
    <property type="entry name" value="Gcn5-rel_NAT"/>
</dbReference>
<dbReference type="InterPro" id="IPR031165">
    <property type="entry name" value="GNAT_YJDJ"/>
</dbReference>
<comment type="caution">
    <text evidence="2">The sequence shown here is derived from an EMBL/GenBank/DDBJ whole genome shotgun (WGS) entry which is preliminary data.</text>
</comment>
<evidence type="ECO:0000259" key="1">
    <source>
        <dbReference type="PROSITE" id="PS51729"/>
    </source>
</evidence>
<proteinExistence type="predicted"/>
<dbReference type="PANTHER" id="PTHR31435:SF10">
    <property type="entry name" value="BSR4717 PROTEIN"/>
    <property type="match status" value="1"/>
</dbReference>
<evidence type="ECO:0000313" key="3">
    <source>
        <dbReference type="Proteomes" id="UP000015525"/>
    </source>
</evidence>
<dbReference type="InterPro" id="IPR016181">
    <property type="entry name" value="Acyl_CoA_acyltransferase"/>
</dbReference>
<sequence>MGSMGPVKNNEAASRYELEDDGQLCIAAYELDGGEITFTHTRVPEALEGRGLASRLIKGALADVRSRGLRVVPQCRFVAAYIARHPEEQDLLAASARG</sequence>
<feature type="domain" description="N-acetyltransferase" evidence="1">
    <location>
        <begin position="8"/>
        <end position="93"/>
    </location>
</feature>
<reference evidence="2 3" key="1">
    <citation type="journal article" date="2013" name="Genome Announc.">
        <title>Draft Genome Sequence of Sphingobium quisquiliarum Strain P25T, a Novel Hexachlorocyclohexane (HCH)-Degrading Bacterium Isolated from an HCH Dumpsite.</title>
        <authorList>
            <person name="Kumar Singh A."/>
            <person name="Sangwan N."/>
            <person name="Sharma A."/>
            <person name="Gupta V."/>
            <person name="Khurana J.P."/>
            <person name="Lal R."/>
        </authorList>
    </citation>
    <scope>NUCLEOTIDE SEQUENCE [LARGE SCALE GENOMIC DNA]</scope>
    <source>
        <strain evidence="2 3">P25</strain>
    </source>
</reference>
<dbReference type="Proteomes" id="UP000015525">
    <property type="component" value="Unassembled WGS sequence"/>
</dbReference>
<accession>T0HA74</accession>
<dbReference type="PATRIC" id="fig|1329909.3.peg.1316"/>
<protein>
    <recommendedName>
        <fullName evidence="1">N-acetyltransferase domain-containing protein</fullName>
    </recommendedName>
</protein>